<dbReference type="EMBL" id="CP063458">
    <property type="protein sequence ID" value="QOV89522.1"/>
    <property type="molecule type" value="Genomic_DNA"/>
</dbReference>
<dbReference type="PANTHER" id="PTHR37947">
    <property type="entry name" value="BLL2462 PROTEIN"/>
    <property type="match status" value="1"/>
</dbReference>
<sequence length="792" mass="83025">MNESRLTFDTPWPMLIALIIAATTVAIAWRRRLALPKASLVLATLGLALVVLSAGMPNWRRPAAGEVAVMVDLSPSTRSAGFRDRATVEKRAKELLGTIPFRIYRFGDGAAVIDDGSTWAELPVPFTRYEPPAADAVLLFSDGRFDPPPSAPPTYAVIDATLAKATDGRVATLTIDGGDAVATVAVDAARSMSWVAGATNPPPIALTPGRVVLRRPIASTANGSVDEGVAPAAARLSPGDLWPENDALSIIPPPPQRRDRWFVSSSSAAPAGYRLVAPADLPVDASAYLSASTIVLDNLPAAAISAVAQERLTQFVRDLGGGLLIVGGDRSFAAGGYVGTAIESLSPLASVPPRPTTEWILLTDGSGSMNTGDGTRTRWQLATAALVRLLPSLPPQDPTTLGHFAADVTWWMTARPAKEVATLSLPPSGISPGGPTNLRPAIEAAARRHDPAMPGQLLLLSDADAEVGNVAELVALLKSRKVKLHVLAVGDGKGLADLRQVVEQTGGSIVQQTDASRWADAAADLLKSAGEKHLATSPVDVRYSDRLATLTGRRVAPSNRTWLKPQATLLGSITDPLAVASAEPTPAAAIWQVGEGKAAAAGFVANDTERAALANLVAAAPRDPRIAVTVTPGGRLRVRIDAIDAQADSAKRYLNGLSLKLTFSAEGAAPVTAGDSARASARPVSIPQTAPGRYEVEIDAPARPTIATILNGDAAVDRFAVAGRYAREFDEVGIDRDSLNRLVDRFGGAVIEPDQATPIDFKWPLRVTSIAPLLAGLAAVMLVLALLWWRWA</sequence>
<dbReference type="SUPFAM" id="SSF52317">
    <property type="entry name" value="Class I glutamine amidotransferase-like"/>
    <property type="match status" value="1"/>
</dbReference>
<accession>A0A7M2WWE2</accession>
<feature type="transmembrane region" description="Helical" evidence="1">
    <location>
        <begin position="12"/>
        <end position="29"/>
    </location>
</feature>
<proteinExistence type="predicted"/>
<evidence type="ECO:0000256" key="1">
    <source>
        <dbReference type="SAM" id="Phobius"/>
    </source>
</evidence>
<organism evidence="3 4">
    <name type="scientific">Humisphaera borealis</name>
    <dbReference type="NCBI Taxonomy" id="2807512"/>
    <lineage>
        <taxon>Bacteria</taxon>
        <taxon>Pseudomonadati</taxon>
        <taxon>Planctomycetota</taxon>
        <taxon>Phycisphaerae</taxon>
        <taxon>Tepidisphaerales</taxon>
        <taxon>Tepidisphaeraceae</taxon>
        <taxon>Humisphaera</taxon>
    </lineage>
</organism>
<dbReference type="RefSeq" id="WP_206292566.1">
    <property type="nucleotide sequence ID" value="NZ_CP063458.1"/>
</dbReference>
<dbReference type="InterPro" id="IPR029062">
    <property type="entry name" value="Class_I_gatase-like"/>
</dbReference>
<gene>
    <name evidence="3" type="ORF">IPV69_25565</name>
</gene>
<dbReference type="Pfam" id="PF13519">
    <property type="entry name" value="VWA_2"/>
    <property type="match status" value="1"/>
</dbReference>
<evidence type="ECO:0000313" key="4">
    <source>
        <dbReference type="Proteomes" id="UP000593765"/>
    </source>
</evidence>
<keyword evidence="4" id="KW-1185">Reference proteome</keyword>
<feature type="domain" description="VWFA" evidence="2">
    <location>
        <begin position="356"/>
        <end position="518"/>
    </location>
</feature>
<dbReference type="InterPro" id="IPR002035">
    <property type="entry name" value="VWF_A"/>
</dbReference>
<reference evidence="3 4" key="1">
    <citation type="submission" date="2020-10" db="EMBL/GenBank/DDBJ databases">
        <title>Wide distribution of Phycisphaera-like planctomycetes from WD2101 soil group in peatlands and genome analysis of the first cultivated representative.</title>
        <authorList>
            <person name="Dedysh S.N."/>
            <person name="Beletsky A.V."/>
            <person name="Ivanova A."/>
            <person name="Kulichevskaya I.S."/>
            <person name="Suzina N.E."/>
            <person name="Philippov D.A."/>
            <person name="Rakitin A.L."/>
            <person name="Mardanov A.V."/>
            <person name="Ravin N.V."/>
        </authorList>
    </citation>
    <scope>NUCLEOTIDE SEQUENCE [LARGE SCALE GENOMIC DNA]</scope>
    <source>
        <strain evidence="3 4">M1803</strain>
    </source>
</reference>
<dbReference type="SMART" id="SM00327">
    <property type="entry name" value="VWA"/>
    <property type="match status" value="1"/>
</dbReference>
<keyword evidence="1" id="KW-0812">Transmembrane</keyword>
<protein>
    <submittedName>
        <fullName evidence="3">VWA domain-containing protein</fullName>
    </submittedName>
</protein>
<evidence type="ECO:0000313" key="3">
    <source>
        <dbReference type="EMBL" id="QOV89522.1"/>
    </source>
</evidence>
<dbReference type="KEGG" id="hbs:IPV69_25565"/>
<keyword evidence="1" id="KW-1133">Transmembrane helix</keyword>
<dbReference type="CDD" id="cd00198">
    <property type="entry name" value="vWFA"/>
    <property type="match status" value="1"/>
</dbReference>
<dbReference type="SUPFAM" id="SSF53300">
    <property type="entry name" value="vWA-like"/>
    <property type="match status" value="1"/>
</dbReference>
<name>A0A7M2WWE2_9BACT</name>
<dbReference type="InterPro" id="IPR036465">
    <property type="entry name" value="vWFA_dom_sf"/>
</dbReference>
<dbReference type="AlphaFoldDB" id="A0A7M2WWE2"/>
<feature type="transmembrane region" description="Helical" evidence="1">
    <location>
        <begin position="770"/>
        <end position="789"/>
    </location>
</feature>
<dbReference type="Proteomes" id="UP000593765">
    <property type="component" value="Chromosome"/>
</dbReference>
<keyword evidence="1" id="KW-0472">Membrane</keyword>
<dbReference type="Gene3D" id="3.40.50.410">
    <property type="entry name" value="von Willebrand factor, type A domain"/>
    <property type="match status" value="1"/>
</dbReference>
<dbReference type="PANTHER" id="PTHR37947:SF2">
    <property type="entry name" value="VON WILLEBRAND FACTOR TYPE A"/>
    <property type="match status" value="1"/>
</dbReference>
<evidence type="ECO:0000259" key="2">
    <source>
        <dbReference type="SMART" id="SM00327"/>
    </source>
</evidence>
<feature type="transmembrane region" description="Helical" evidence="1">
    <location>
        <begin position="41"/>
        <end position="59"/>
    </location>
</feature>